<comment type="caution">
    <text evidence="1">The sequence shown here is derived from an EMBL/GenBank/DDBJ whole genome shotgun (WGS) entry which is preliminary data.</text>
</comment>
<accession>A0ACB9ND01</accession>
<sequence>MASALVGGAFLSASSQFFLEKIASKEFRDLLKSKKLNISLLDELKRTLLTLQAVLVDAEEKQITNSSIKDWLDLVKDAVLDAEDLLDEVNTQALGHKVEAEYPHNSINSLVCYFLSSPFQFHLKMNSKLETMCRRLQIIATQVASEFPFPRLKDLKLIKCPKLKGYLPQHLSSLKELEIKECDQLESTPSVTLVPWIMTIEKHTHTGQGQGLQHLTSLKFLSVNDCPRLKSLPEENLPSSLSALIIKKCPLLEASFLDKHIHRIGSMIQPILQASIWWFDPEAVTLE</sequence>
<organism evidence="1 2">
    <name type="scientific">Bauhinia variegata</name>
    <name type="common">Purple orchid tree</name>
    <name type="synonym">Phanera variegata</name>
    <dbReference type="NCBI Taxonomy" id="167791"/>
    <lineage>
        <taxon>Eukaryota</taxon>
        <taxon>Viridiplantae</taxon>
        <taxon>Streptophyta</taxon>
        <taxon>Embryophyta</taxon>
        <taxon>Tracheophyta</taxon>
        <taxon>Spermatophyta</taxon>
        <taxon>Magnoliopsida</taxon>
        <taxon>eudicotyledons</taxon>
        <taxon>Gunneridae</taxon>
        <taxon>Pentapetalae</taxon>
        <taxon>rosids</taxon>
        <taxon>fabids</taxon>
        <taxon>Fabales</taxon>
        <taxon>Fabaceae</taxon>
        <taxon>Cercidoideae</taxon>
        <taxon>Cercideae</taxon>
        <taxon>Bauhiniinae</taxon>
        <taxon>Bauhinia</taxon>
    </lineage>
</organism>
<evidence type="ECO:0000313" key="1">
    <source>
        <dbReference type="EMBL" id="KAI4333076.1"/>
    </source>
</evidence>
<dbReference type="Proteomes" id="UP000828941">
    <property type="component" value="Chromosome 7"/>
</dbReference>
<proteinExistence type="predicted"/>
<protein>
    <submittedName>
        <fullName evidence="1">Uncharacterized protein</fullName>
    </submittedName>
</protein>
<keyword evidence="2" id="KW-1185">Reference proteome</keyword>
<evidence type="ECO:0000313" key="2">
    <source>
        <dbReference type="Proteomes" id="UP000828941"/>
    </source>
</evidence>
<gene>
    <name evidence="1" type="ORF">L6164_017926</name>
</gene>
<dbReference type="EMBL" id="CM039432">
    <property type="protein sequence ID" value="KAI4333076.1"/>
    <property type="molecule type" value="Genomic_DNA"/>
</dbReference>
<name>A0ACB9ND01_BAUVA</name>
<reference evidence="1 2" key="1">
    <citation type="journal article" date="2022" name="DNA Res.">
        <title>Chromosomal-level genome assembly of the orchid tree Bauhinia variegata (Leguminosae; Cercidoideae) supports the allotetraploid origin hypothesis of Bauhinia.</title>
        <authorList>
            <person name="Zhong Y."/>
            <person name="Chen Y."/>
            <person name="Zheng D."/>
            <person name="Pang J."/>
            <person name="Liu Y."/>
            <person name="Luo S."/>
            <person name="Meng S."/>
            <person name="Qian L."/>
            <person name="Wei D."/>
            <person name="Dai S."/>
            <person name="Zhou R."/>
        </authorList>
    </citation>
    <scope>NUCLEOTIDE SEQUENCE [LARGE SCALE GENOMIC DNA]</scope>
    <source>
        <strain evidence="1">BV-YZ2020</strain>
    </source>
</reference>